<dbReference type="AlphaFoldDB" id="A0ABD2YF36"/>
<dbReference type="PANTHER" id="PTHR33155:SF75">
    <property type="entry name" value="OS02G0750800 PROTEIN"/>
    <property type="match status" value="1"/>
</dbReference>
<dbReference type="InterPro" id="IPR021410">
    <property type="entry name" value="FAF"/>
</dbReference>
<evidence type="ECO:0000256" key="1">
    <source>
        <dbReference type="ARBA" id="ARBA00008690"/>
    </source>
</evidence>
<dbReference type="Proteomes" id="UP001630127">
    <property type="component" value="Unassembled WGS sequence"/>
</dbReference>
<feature type="domain" description="FAF" evidence="3">
    <location>
        <begin position="54"/>
        <end position="112"/>
    </location>
</feature>
<feature type="region of interest" description="Disordered" evidence="2">
    <location>
        <begin position="29"/>
        <end position="51"/>
    </location>
</feature>
<proteinExistence type="inferred from homology"/>
<gene>
    <name evidence="4" type="ORF">ACH5RR_034525</name>
</gene>
<name>A0ABD2YF36_9GENT</name>
<dbReference type="EMBL" id="JBJUIK010000014">
    <property type="protein sequence ID" value="KAL3504684.1"/>
    <property type="molecule type" value="Genomic_DNA"/>
</dbReference>
<sequence length="204" mass="22583">MTLDLGDCIGLESCVDLKTNIDEEVCNLQSSRGSRHGGGGGGGSDKRLERTEKEYPPPIPWLARTENLASHMPWILKRYYTNDGRLIIKEEKAKPHEYFQAHRSNGRLTLRLVPLNDDDDGDRDEDVEDVEFDERISEMDGLDGNKEEDQTAVVEESRVDVSESGGGSGGGGGRGQFYKYSNISMSRNSCIIGMGVATFRPVHT</sequence>
<feature type="region of interest" description="Disordered" evidence="2">
    <location>
        <begin position="138"/>
        <end position="174"/>
    </location>
</feature>
<feature type="compositionally biased region" description="Gly residues" evidence="2">
    <location>
        <begin position="164"/>
        <end position="174"/>
    </location>
</feature>
<dbReference type="Pfam" id="PF11250">
    <property type="entry name" value="FAF"/>
    <property type="match status" value="1"/>
</dbReference>
<evidence type="ECO:0000313" key="5">
    <source>
        <dbReference type="Proteomes" id="UP001630127"/>
    </source>
</evidence>
<protein>
    <recommendedName>
        <fullName evidence="3">FAF domain-containing protein</fullName>
    </recommendedName>
</protein>
<evidence type="ECO:0000256" key="2">
    <source>
        <dbReference type="SAM" id="MobiDB-lite"/>
    </source>
</evidence>
<dbReference type="PANTHER" id="PTHR33155">
    <property type="entry name" value="FANTASTIC FOUR-LIKE PROTEIN (DUF3049)"/>
    <property type="match status" value="1"/>
</dbReference>
<dbReference type="InterPro" id="IPR046431">
    <property type="entry name" value="FAF_dom"/>
</dbReference>
<comment type="caution">
    <text evidence="4">The sequence shown here is derived from an EMBL/GenBank/DDBJ whole genome shotgun (WGS) entry which is preliminary data.</text>
</comment>
<feature type="compositionally biased region" description="Basic and acidic residues" evidence="2">
    <location>
        <begin position="138"/>
        <end position="161"/>
    </location>
</feature>
<evidence type="ECO:0000259" key="3">
    <source>
        <dbReference type="Pfam" id="PF11250"/>
    </source>
</evidence>
<accession>A0ABD2YF36</accession>
<comment type="similarity">
    <text evidence="1">Belongs to the fantastic four family.</text>
</comment>
<reference evidence="4 5" key="1">
    <citation type="submission" date="2024-11" db="EMBL/GenBank/DDBJ databases">
        <title>A near-complete genome assembly of Cinchona calisaya.</title>
        <authorList>
            <person name="Lian D.C."/>
            <person name="Zhao X.W."/>
            <person name="Wei L."/>
        </authorList>
    </citation>
    <scope>NUCLEOTIDE SEQUENCE [LARGE SCALE GENOMIC DNA]</scope>
    <source>
        <tissue evidence="4">Nenye</tissue>
    </source>
</reference>
<organism evidence="4 5">
    <name type="scientific">Cinchona calisaya</name>
    <dbReference type="NCBI Taxonomy" id="153742"/>
    <lineage>
        <taxon>Eukaryota</taxon>
        <taxon>Viridiplantae</taxon>
        <taxon>Streptophyta</taxon>
        <taxon>Embryophyta</taxon>
        <taxon>Tracheophyta</taxon>
        <taxon>Spermatophyta</taxon>
        <taxon>Magnoliopsida</taxon>
        <taxon>eudicotyledons</taxon>
        <taxon>Gunneridae</taxon>
        <taxon>Pentapetalae</taxon>
        <taxon>asterids</taxon>
        <taxon>lamiids</taxon>
        <taxon>Gentianales</taxon>
        <taxon>Rubiaceae</taxon>
        <taxon>Cinchonoideae</taxon>
        <taxon>Cinchoneae</taxon>
        <taxon>Cinchona</taxon>
    </lineage>
</organism>
<keyword evidence="5" id="KW-1185">Reference proteome</keyword>
<evidence type="ECO:0000313" key="4">
    <source>
        <dbReference type="EMBL" id="KAL3504684.1"/>
    </source>
</evidence>